<accession>A0AAN9XK11</accession>
<protein>
    <submittedName>
        <fullName evidence="1">Uncharacterized protein</fullName>
    </submittedName>
</protein>
<evidence type="ECO:0000313" key="1">
    <source>
        <dbReference type="EMBL" id="KAK7395023.1"/>
    </source>
</evidence>
<comment type="caution">
    <text evidence="1">The sequence shown here is derived from an EMBL/GenBank/DDBJ whole genome shotgun (WGS) entry which is preliminary data.</text>
</comment>
<dbReference type="InterPro" id="IPR036155">
    <property type="entry name" value="Crypto/Photolyase_N_sf"/>
</dbReference>
<reference evidence="1 2" key="1">
    <citation type="submission" date="2024-01" db="EMBL/GenBank/DDBJ databases">
        <title>The genomes of 5 underutilized Papilionoideae crops provide insights into root nodulation and disease resistanc.</title>
        <authorList>
            <person name="Jiang F."/>
        </authorList>
    </citation>
    <scope>NUCLEOTIDE SEQUENCE [LARGE SCALE GENOMIC DNA]</scope>
    <source>
        <strain evidence="1">DUOXIRENSHENG_FW03</strain>
        <tissue evidence="1">Leaves</tissue>
    </source>
</reference>
<gene>
    <name evidence="1" type="ORF">VNO78_15564</name>
</gene>
<keyword evidence="2" id="KW-1185">Reference proteome</keyword>
<dbReference type="EMBL" id="JAYMYS010000004">
    <property type="protein sequence ID" value="KAK7395023.1"/>
    <property type="molecule type" value="Genomic_DNA"/>
</dbReference>
<dbReference type="Proteomes" id="UP001386955">
    <property type="component" value="Unassembled WGS sequence"/>
</dbReference>
<dbReference type="AlphaFoldDB" id="A0AAN9XK11"/>
<proteinExistence type="predicted"/>
<dbReference type="SUPFAM" id="SSF52425">
    <property type="entry name" value="Cryptochrome/photolyase, N-terminal domain"/>
    <property type="match status" value="1"/>
</dbReference>
<name>A0AAN9XK11_PSOTE</name>
<organism evidence="1 2">
    <name type="scientific">Psophocarpus tetragonolobus</name>
    <name type="common">Winged bean</name>
    <name type="synonym">Dolichos tetragonolobus</name>
    <dbReference type="NCBI Taxonomy" id="3891"/>
    <lineage>
        <taxon>Eukaryota</taxon>
        <taxon>Viridiplantae</taxon>
        <taxon>Streptophyta</taxon>
        <taxon>Embryophyta</taxon>
        <taxon>Tracheophyta</taxon>
        <taxon>Spermatophyta</taxon>
        <taxon>Magnoliopsida</taxon>
        <taxon>eudicotyledons</taxon>
        <taxon>Gunneridae</taxon>
        <taxon>Pentapetalae</taxon>
        <taxon>rosids</taxon>
        <taxon>fabids</taxon>
        <taxon>Fabales</taxon>
        <taxon>Fabaceae</taxon>
        <taxon>Papilionoideae</taxon>
        <taxon>50 kb inversion clade</taxon>
        <taxon>NPAAA clade</taxon>
        <taxon>indigoferoid/millettioid clade</taxon>
        <taxon>Phaseoleae</taxon>
        <taxon>Psophocarpus</taxon>
    </lineage>
</organism>
<sequence length="91" mass="10391">MERRAISGFEELVSRMTITTSSATKQVYLWLGQDCPYHANFLIKSVSDLWQNLHSSNSNMVVFIVKPEKVLVEANVVWADVVFARKEVLMS</sequence>
<evidence type="ECO:0000313" key="2">
    <source>
        <dbReference type="Proteomes" id="UP001386955"/>
    </source>
</evidence>